<dbReference type="AlphaFoldDB" id="A0A6A6QV46"/>
<accession>A0A6A6QV46</accession>
<feature type="region of interest" description="Disordered" evidence="1">
    <location>
        <begin position="473"/>
        <end position="495"/>
    </location>
</feature>
<dbReference type="PROSITE" id="PS50007">
    <property type="entry name" value="PIPLC_X_DOMAIN"/>
    <property type="match status" value="1"/>
</dbReference>
<dbReference type="SMART" id="SM00148">
    <property type="entry name" value="PLCXc"/>
    <property type="match status" value="1"/>
</dbReference>
<feature type="domain" description="Phosphatidylinositol-specific phospholipase C X" evidence="2">
    <location>
        <begin position="162"/>
        <end position="311"/>
    </location>
</feature>
<evidence type="ECO:0000313" key="3">
    <source>
        <dbReference type="EMBL" id="KAF2496049.1"/>
    </source>
</evidence>
<dbReference type="Pfam" id="PF00388">
    <property type="entry name" value="PI-PLC-X"/>
    <property type="match status" value="1"/>
</dbReference>
<dbReference type="PANTHER" id="PTHR13593:SF113">
    <property type="entry name" value="SI:DKEY-266F7.9"/>
    <property type="match status" value="1"/>
</dbReference>
<dbReference type="OrthoDB" id="1046782at2759"/>
<protein>
    <submittedName>
        <fullName evidence="3">PLC-like phosphodiesterase</fullName>
    </submittedName>
</protein>
<reference evidence="3" key="1">
    <citation type="journal article" date="2020" name="Stud. Mycol.">
        <title>101 Dothideomycetes genomes: a test case for predicting lifestyles and emergence of pathogens.</title>
        <authorList>
            <person name="Haridas S."/>
            <person name="Albert R."/>
            <person name="Binder M."/>
            <person name="Bloem J."/>
            <person name="Labutti K."/>
            <person name="Salamov A."/>
            <person name="Andreopoulos B."/>
            <person name="Baker S."/>
            <person name="Barry K."/>
            <person name="Bills G."/>
            <person name="Bluhm B."/>
            <person name="Cannon C."/>
            <person name="Castanera R."/>
            <person name="Culley D."/>
            <person name="Daum C."/>
            <person name="Ezra D."/>
            <person name="Gonzalez J."/>
            <person name="Henrissat B."/>
            <person name="Kuo A."/>
            <person name="Liang C."/>
            <person name="Lipzen A."/>
            <person name="Lutzoni F."/>
            <person name="Magnuson J."/>
            <person name="Mondo S."/>
            <person name="Nolan M."/>
            <person name="Ohm R."/>
            <person name="Pangilinan J."/>
            <person name="Park H.-J."/>
            <person name="Ramirez L."/>
            <person name="Alfaro M."/>
            <person name="Sun H."/>
            <person name="Tritt A."/>
            <person name="Yoshinaga Y."/>
            <person name="Zwiers L.-H."/>
            <person name="Turgeon B."/>
            <person name="Goodwin S."/>
            <person name="Spatafora J."/>
            <person name="Crous P."/>
            <person name="Grigoriev I."/>
        </authorList>
    </citation>
    <scope>NUCLEOTIDE SEQUENCE</scope>
    <source>
        <strain evidence="3">CBS 269.34</strain>
    </source>
</reference>
<dbReference type="EMBL" id="MU004188">
    <property type="protein sequence ID" value="KAF2496049.1"/>
    <property type="molecule type" value="Genomic_DNA"/>
</dbReference>
<dbReference type="PANTHER" id="PTHR13593">
    <property type="match status" value="1"/>
</dbReference>
<dbReference type="InterPro" id="IPR017946">
    <property type="entry name" value="PLC-like_Pdiesterase_TIM-brl"/>
</dbReference>
<dbReference type="CDD" id="cd08586">
    <property type="entry name" value="PI-PLCc_BcPLC_like"/>
    <property type="match status" value="1"/>
</dbReference>
<dbReference type="Proteomes" id="UP000799750">
    <property type="component" value="Unassembled WGS sequence"/>
</dbReference>
<dbReference type="GO" id="GO:0006629">
    <property type="term" value="P:lipid metabolic process"/>
    <property type="evidence" value="ECO:0007669"/>
    <property type="project" value="InterPro"/>
</dbReference>
<dbReference type="InterPro" id="IPR051057">
    <property type="entry name" value="PI-PLC_domain"/>
</dbReference>
<evidence type="ECO:0000313" key="4">
    <source>
        <dbReference type="Proteomes" id="UP000799750"/>
    </source>
</evidence>
<gene>
    <name evidence="3" type="ORF">BU16DRAFT_608677</name>
</gene>
<evidence type="ECO:0000259" key="2">
    <source>
        <dbReference type="SMART" id="SM00148"/>
    </source>
</evidence>
<sequence length="495" mass="53500">MAPSLTIRNITSTPLELKVIERYEKAGTTRIANVTSTFGHITGFVSRSVGNSTSSVPSAPSLGLHAESFNQQEVSIRIEPFQTKTTDIPTTERSATEVLRLTFESHGQRYRLDATAATKSQSFTPLVADPKHQYTGIFVPQDSHLSIYSPTNLSSWMKDLKDATPLSALSIPGTHNSPTHYKALPSVRCQAVSPKEQLENGIRFFDIRVQPENPTDPTNDALILVHGVFPISLTGTKHLRPLISTTLAFLAANPSETVIMSLKREGTGPSTDAQLATILHTHYATSPALWHTAPLIPSLGAARGKMVLMRRFTLPPELQELNDGRGWGLNAENWAYNTAHDVHGDVCVQDFCEVLEAVNIDAKIAYTTDHLAAAAKVVSPVPGVTTDARNPVPPGPLYLNFLSASNFWRAGCWPERIAARLNPAVTGYLCVKHHVGGGGDGGRGVVVCDWVGEGGDWDLVRCVVGMNRKMEWKEAEEGGERVGEGGGKGDKGGDS</sequence>
<evidence type="ECO:0000256" key="1">
    <source>
        <dbReference type="SAM" id="MobiDB-lite"/>
    </source>
</evidence>
<dbReference type="GO" id="GO:0008081">
    <property type="term" value="F:phosphoric diester hydrolase activity"/>
    <property type="evidence" value="ECO:0007669"/>
    <property type="project" value="InterPro"/>
</dbReference>
<name>A0A6A6QV46_9PEZI</name>
<proteinExistence type="predicted"/>
<dbReference type="SUPFAM" id="SSF51695">
    <property type="entry name" value="PLC-like phosphodiesterases"/>
    <property type="match status" value="1"/>
</dbReference>
<dbReference type="Gene3D" id="3.20.20.190">
    <property type="entry name" value="Phosphatidylinositol (PI) phosphodiesterase"/>
    <property type="match status" value="1"/>
</dbReference>
<keyword evidence="4" id="KW-1185">Reference proteome</keyword>
<organism evidence="3 4">
    <name type="scientific">Lophium mytilinum</name>
    <dbReference type="NCBI Taxonomy" id="390894"/>
    <lineage>
        <taxon>Eukaryota</taxon>
        <taxon>Fungi</taxon>
        <taxon>Dikarya</taxon>
        <taxon>Ascomycota</taxon>
        <taxon>Pezizomycotina</taxon>
        <taxon>Dothideomycetes</taxon>
        <taxon>Pleosporomycetidae</taxon>
        <taxon>Mytilinidiales</taxon>
        <taxon>Mytilinidiaceae</taxon>
        <taxon>Lophium</taxon>
    </lineage>
</organism>
<dbReference type="InterPro" id="IPR000909">
    <property type="entry name" value="PLipase_C_PInositol-sp_X_dom"/>
</dbReference>